<evidence type="ECO:0000313" key="1">
    <source>
        <dbReference type="EMBL" id="CAG8815345.1"/>
    </source>
</evidence>
<feature type="non-terminal residue" evidence="1">
    <location>
        <position position="53"/>
    </location>
</feature>
<keyword evidence="2" id="KW-1185">Reference proteome</keyword>
<gene>
    <name evidence="1" type="ORF">RPERSI_LOCUS24199</name>
</gene>
<dbReference type="EMBL" id="CAJVQC010077196">
    <property type="protein sequence ID" value="CAG8815345.1"/>
    <property type="molecule type" value="Genomic_DNA"/>
</dbReference>
<proteinExistence type="predicted"/>
<sequence length="53" mass="6243">MALLCWSMKLYIDEYIGLLDVYLNETIVTVDWESWGDCNGLLVNVMGFYNYVR</sequence>
<comment type="caution">
    <text evidence="1">The sequence shown here is derived from an EMBL/GenBank/DDBJ whole genome shotgun (WGS) entry which is preliminary data.</text>
</comment>
<reference evidence="1" key="1">
    <citation type="submission" date="2021-06" db="EMBL/GenBank/DDBJ databases">
        <authorList>
            <person name="Kallberg Y."/>
            <person name="Tangrot J."/>
            <person name="Rosling A."/>
        </authorList>
    </citation>
    <scope>NUCLEOTIDE SEQUENCE</scope>
    <source>
        <strain evidence="1">MA461A</strain>
    </source>
</reference>
<name>A0ACA9RY19_9GLOM</name>
<protein>
    <submittedName>
        <fullName evidence="1">32959_t:CDS:1</fullName>
    </submittedName>
</protein>
<organism evidence="1 2">
    <name type="scientific">Racocetra persica</name>
    <dbReference type="NCBI Taxonomy" id="160502"/>
    <lineage>
        <taxon>Eukaryota</taxon>
        <taxon>Fungi</taxon>
        <taxon>Fungi incertae sedis</taxon>
        <taxon>Mucoromycota</taxon>
        <taxon>Glomeromycotina</taxon>
        <taxon>Glomeromycetes</taxon>
        <taxon>Diversisporales</taxon>
        <taxon>Gigasporaceae</taxon>
        <taxon>Racocetra</taxon>
    </lineage>
</organism>
<evidence type="ECO:0000313" key="2">
    <source>
        <dbReference type="Proteomes" id="UP000789920"/>
    </source>
</evidence>
<dbReference type="Proteomes" id="UP000789920">
    <property type="component" value="Unassembled WGS sequence"/>
</dbReference>
<accession>A0ACA9RY19</accession>